<dbReference type="AlphaFoldDB" id="A0A7Z7JCI6"/>
<name>A0A7Z7JCI6_9BURK</name>
<dbReference type="Proteomes" id="UP000257139">
    <property type="component" value="Chromosome CBM2594_a"/>
</dbReference>
<dbReference type="EMBL" id="OGUU01000013">
    <property type="protein sequence ID" value="SPC20140.1"/>
    <property type="molecule type" value="Genomic_DNA"/>
</dbReference>
<sequence length="85" mass="9133">MPHDFTNAPAQTGQRGERVTEPSFAGGLCLSDPGSTAGLPACWWRAPSARAARPAPPWRRTPQPLLPYPSKASPPTPSCWASRPR</sequence>
<feature type="compositionally biased region" description="Pro residues" evidence="1">
    <location>
        <begin position="54"/>
        <end position="77"/>
    </location>
</feature>
<accession>A0A7Z7JCI6</accession>
<evidence type="ECO:0000256" key="1">
    <source>
        <dbReference type="SAM" id="MobiDB-lite"/>
    </source>
</evidence>
<evidence type="ECO:0000313" key="2">
    <source>
        <dbReference type="EMBL" id="SPC20140.1"/>
    </source>
</evidence>
<evidence type="ECO:0000313" key="3">
    <source>
        <dbReference type="Proteomes" id="UP000257139"/>
    </source>
</evidence>
<organism evidence="2 3">
    <name type="scientific">Cupriavidus taiwanensis</name>
    <dbReference type="NCBI Taxonomy" id="164546"/>
    <lineage>
        <taxon>Bacteria</taxon>
        <taxon>Pseudomonadati</taxon>
        <taxon>Pseudomonadota</taxon>
        <taxon>Betaproteobacteria</taxon>
        <taxon>Burkholderiales</taxon>
        <taxon>Burkholderiaceae</taxon>
        <taxon>Cupriavidus</taxon>
    </lineage>
</organism>
<feature type="region of interest" description="Disordered" evidence="1">
    <location>
        <begin position="1"/>
        <end position="34"/>
    </location>
</feature>
<reference evidence="2 3" key="1">
    <citation type="submission" date="2018-01" db="EMBL/GenBank/DDBJ databases">
        <authorList>
            <person name="Clerissi C."/>
        </authorList>
    </citation>
    <scope>NUCLEOTIDE SEQUENCE [LARGE SCALE GENOMIC DNA]</scope>
    <source>
        <strain evidence="2">Cupriavidus taiwanensis STM 6021</strain>
    </source>
</reference>
<gene>
    <name evidence="2" type="ORF">CBM2594_A90073</name>
</gene>
<proteinExistence type="predicted"/>
<feature type="region of interest" description="Disordered" evidence="1">
    <location>
        <begin position="49"/>
        <end position="85"/>
    </location>
</feature>
<protein>
    <submittedName>
        <fullName evidence="2">Uncharacterized protein</fullName>
    </submittedName>
</protein>
<comment type="caution">
    <text evidence="2">The sequence shown here is derived from an EMBL/GenBank/DDBJ whole genome shotgun (WGS) entry which is preliminary data.</text>
</comment>